<sequence length="85" mass="9800">MKKMNNEAVLFVLSELKRNNGTLNDKDLYENVNKALKYVGQEISPKEFNKLLLILETRGYIRVEGSRKNMRIIKLLKKEANTSGS</sequence>
<dbReference type="STRING" id="697581.TCARB_1572"/>
<organism evidence="1 2">
    <name type="scientific">Thermofilum adornatum 1505</name>
    <dbReference type="NCBI Taxonomy" id="697581"/>
    <lineage>
        <taxon>Archaea</taxon>
        <taxon>Thermoproteota</taxon>
        <taxon>Thermoprotei</taxon>
        <taxon>Thermofilales</taxon>
        <taxon>Thermofilaceae</taxon>
        <taxon>Thermofilum</taxon>
    </lineage>
</organism>
<dbReference type="KEGG" id="tcb:TCARB_1572"/>
<name>A0A3G1A9W2_9CREN</name>
<dbReference type="RefSeq" id="WP_020962189.1">
    <property type="nucleotide sequence ID" value="NZ_CP007493.1"/>
</dbReference>
<dbReference type="GeneID" id="25406977"/>
<evidence type="ECO:0000313" key="1">
    <source>
        <dbReference type="EMBL" id="AJB42614.1"/>
    </source>
</evidence>
<dbReference type="AlphaFoldDB" id="A0A3G1A9W2"/>
<protein>
    <submittedName>
        <fullName evidence="1">Uncharacterized protein</fullName>
    </submittedName>
</protein>
<accession>A0A3G1A9W2</accession>
<dbReference type="EMBL" id="CP007493">
    <property type="protein sequence ID" value="AJB42614.1"/>
    <property type="molecule type" value="Genomic_DNA"/>
</dbReference>
<proteinExistence type="predicted"/>
<dbReference type="Proteomes" id="UP000266720">
    <property type="component" value="Chromosome"/>
</dbReference>
<evidence type="ECO:0000313" key="2">
    <source>
        <dbReference type="Proteomes" id="UP000266720"/>
    </source>
</evidence>
<gene>
    <name evidence="1" type="ORF">TCARB_1572</name>
</gene>
<reference evidence="2" key="1">
    <citation type="book" date="2010" name="EXTREMOPHILES" publisher="0:0-0">
        <title>Complete genome sequences of ten hyperthermophilic archaea reveal their metabolic capabilities and possible ecological roles.</title>
        <editorList>
            <person name="?"/>
        </editorList>
        <authorList>
            <person name="Ravin N.V."/>
            <person name="Mardanov A.V."/>
            <person name="Bonch-Osmolovskaya E.A."/>
            <person name="Skryabin K.G."/>
        </authorList>
    </citation>
    <scope>NUCLEOTIDE SEQUENCE [LARGE SCALE GENOMIC DNA]</scope>
    <source>
        <strain evidence="2">1505</strain>
    </source>
</reference>